<comment type="function">
    <text evidence="7">Catalyzes the specific phosphorylation of the 3-hydroxyl group of shikimic acid using ATP as a cosubstrate.</text>
</comment>
<evidence type="ECO:0000256" key="5">
    <source>
        <dbReference type="ARBA" id="ARBA00022840"/>
    </source>
</evidence>
<comment type="similarity">
    <text evidence="7">Belongs to the shikimate kinase family.</text>
</comment>
<dbReference type="EC" id="2.7.1.71" evidence="7"/>
<feature type="binding site" evidence="7">
    <location>
        <position position="43"/>
    </location>
    <ligand>
        <name>substrate</name>
    </ligand>
</feature>
<evidence type="ECO:0000256" key="2">
    <source>
        <dbReference type="ARBA" id="ARBA00022679"/>
    </source>
</evidence>
<dbReference type="KEGG" id="tpi:TREPR_0117"/>
<keyword evidence="2 7" id="KW-0808">Transferase</keyword>
<evidence type="ECO:0000256" key="1">
    <source>
        <dbReference type="ARBA" id="ARBA00022605"/>
    </source>
</evidence>
<dbReference type="GO" id="GO:0009423">
    <property type="term" value="P:chorismate biosynthetic process"/>
    <property type="evidence" value="ECO:0007669"/>
    <property type="project" value="UniProtKB-UniRule"/>
</dbReference>
<feature type="binding site" evidence="7">
    <location>
        <position position="25"/>
    </location>
    <ligand>
        <name>Mg(2+)</name>
        <dbReference type="ChEBI" id="CHEBI:18420"/>
    </ligand>
</feature>
<comment type="subcellular location">
    <subcellularLocation>
        <location evidence="7">Cytoplasm</location>
    </subcellularLocation>
</comment>
<evidence type="ECO:0000256" key="7">
    <source>
        <dbReference type="HAMAP-Rule" id="MF_00109"/>
    </source>
</evidence>
<feature type="binding site" evidence="7">
    <location>
        <position position="66"/>
    </location>
    <ligand>
        <name>substrate</name>
    </ligand>
</feature>
<dbReference type="InterPro" id="IPR027417">
    <property type="entry name" value="P-loop_NTPase"/>
</dbReference>
<proteinExistence type="inferred from homology"/>
<dbReference type="eggNOG" id="COG0703">
    <property type="taxonomic scope" value="Bacteria"/>
</dbReference>
<reference evidence="9" key="1">
    <citation type="submission" date="2009-12" db="EMBL/GenBank/DDBJ databases">
        <title>Complete sequence of Treponema primitia strain ZAS-2.</title>
        <authorList>
            <person name="Tetu S.G."/>
            <person name="Matson E."/>
            <person name="Ren Q."/>
            <person name="Seshadri R."/>
            <person name="Elbourne L."/>
            <person name="Hassan K.A."/>
            <person name="Durkin A."/>
            <person name="Radune D."/>
            <person name="Mohamoud Y."/>
            <person name="Shay R."/>
            <person name="Jin S."/>
            <person name="Zhang X."/>
            <person name="Lucey K."/>
            <person name="Ballor N.R."/>
            <person name="Ottesen E."/>
            <person name="Rosenthal R."/>
            <person name="Allen A."/>
            <person name="Leadbetter J.R."/>
            <person name="Paulsen I.T."/>
        </authorList>
    </citation>
    <scope>NUCLEOTIDE SEQUENCE [LARGE SCALE GENOMIC DNA]</scope>
    <source>
        <strain evidence="9">ATCC BAA-887 / DSM 12427 / ZAS-2</strain>
    </source>
</reference>
<dbReference type="PANTHER" id="PTHR21087:SF16">
    <property type="entry name" value="SHIKIMATE KINASE 1, CHLOROPLASTIC"/>
    <property type="match status" value="1"/>
</dbReference>
<evidence type="ECO:0000313" key="8">
    <source>
        <dbReference type="EMBL" id="AEF86204.1"/>
    </source>
</evidence>
<dbReference type="GO" id="GO:0009073">
    <property type="term" value="P:aromatic amino acid family biosynthetic process"/>
    <property type="evidence" value="ECO:0007669"/>
    <property type="project" value="UniProtKB-KW"/>
</dbReference>
<reference evidence="8 9" key="2">
    <citation type="journal article" date="2011" name="ISME J.">
        <title>RNA-seq reveals cooperative metabolic interactions between two termite-gut spirochete species in co-culture.</title>
        <authorList>
            <person name="Rosenthal A.Z."/>
            <person name="Matson E.G."/>
            <person name="Eldar A."/>
            <person name="Leadbetter J.R."/>
        </authorList>
    </citation>
    <scope>NUCLEOTIDE SEQUENCE [LARGE SCALE GENOMIC DNA]</scope>
    <source>
        <strain evidence="9">ATCC BAA-887 / DSM 12427 / ZAS-2</strain>
    </source>
</reference>
<dbReference type="STRING" id="545694.TREPR_0117"/>
<evidence type="ECO:0000313" key="9">
    <source>
        <dbReference type="Proteomes" id="UP000009223"/>
    </source>
</evidence>
<keyword evidence="7" id="KW-0479">Metal-binding</keyword>
<dbReference type="PRINTS" id="PR01100">
    <property type="entry name" value="SHIKIMTKNASE"/>
</dbReference>
<dbReference type="GO" id="GO:0005524">
    <property type="term" value="F:ATP binding"/>
    <property type="evidence" value="ECO:0007669"/>
    <property type="project" value="UniProtKB-UniRule"/>
</dbReference>
<dbReference type="Gene3D" id="3.40.50.300">
    <property type="entry name" value="P-loop containing nucleotide triphosphate hydrolases"/>
    <property type="match status" value="1"/>
</dbReference>
<keyword evidence="4 7" id="KW-0418">Kinase</keyword>
<dbReference type="Pfam" id="PF01202">
    <property type="entry name" value="SKI"/>
    <property type="match status" value="1"/>
</dbReference>
<keyword evidence="7" id="KW-0460">Magnesium</keyword>
<dbReference type="UniPathway" id="UPA00053">
    <property type="reaction ID" value="UER00088"/>
</dbReference>
<keyword evidence="7" id="KW-0963">Cytoplasm</keyword>
<keyword evidence="6 7" id="KW-0057">Aromatic amino acid biosynthesis</keyword>
<dbReference type="GO" id="GO:0005829">
    <property type="term" value="C:cytosol"/>
    <property type="evidence" value="ECO:0007669"/>
    <property type="project" value="TreeGrafter"/>
</dbReference>
<evidence type="ECO:0000256" key="3">
    <source>
        <dbReference type="ARBA" id="ARBA00022741"/>
    </source>
</evidence>
<feature type="binding site" evidence="7">
    <location>
        <position position="164"/>
    </location>
    <ligand>
        <name>substrate</name>
    </ligand>
</feature>
<comment type="pathway">
    <text evidence="7">Metabolic intermediate biosynthesis; chorismate biosynthesis; chorismate from D-erythrose 4-phosphate and phosphoenolpyruvate: step 5/7.</text>
</comment>
<keyword evidence="3 7" id="KW-0547">Nucleotide-binding</keyword>
<evidence type="ECO:0000256" key="4">
    <source>
        <dbReference type="ARBA" id="ARBA00022777"/>
    </source>
</evidence>
<evidence type="ECO:0000256" key="6">
    <source>
        <dbReference type="ARBA" id="ARBA00023141"/>
    </source>
</evidence>
<dbReference type="AlphaFoldDB" id="F5YN86"/>
<dbReference type="InterPro" id="IPR031322">
    <property type="entry name" value="Shikimate/glucono_kinase"/>
</dbReference>
<dbReference type="InterPro" id="IPR000623">
    <property type="entry name" value="Shikimate_kinase/TSH1"/>
</dbReference>
<dbReference type="EMBL" id="CP001843">
    <property type="protein sequence ID" value="AEF86204.1"/>
    <property type="molecule type" value="Genomic_DNA"/>
</dbReference>
<dbReference type="GO" id="GO:0008652">
    <property type="term" value="P:amino acid biosynthetic process"/>
    <property type="evidence" value="ECO:0007669"/>
    <property type="project" value="UniProtKB-KW"/>
</dbReference>
<dbReference type="PANTHER" id="PTHR21087">
    <property type="entry name" value="SHIKIMATE KINASE"/>
    <property type="match status" value="1"/>
</dbReference>
<comment type="subunit">
    <text evidence="7">Monomer.</text>
</comment>
<dbReference type="GO" id="GO:0004765">
    <property type="term" value="F:shikimate kinase activity"/>
    <property type="evidence" value="ECO:0007669"/>
    <property type="project" value="UniProtKB-UniRule"/>
</dbReference>
<sequence>MVKSMEKGAVPGVIIITGPKHSGKTSAGRAAAAILGTGFTDLDEFIEQLTGKSPRTLYKEGPEVFRAAETLALERLLSETVSAEALEAKAGPRVVAAGGGLIDNPAALELLRRPGTIPVTVFLELSAETAWDRINASAKAEGELPPFLSTENPRETHAALHQRRGRAYKEFAAFTIQADKKSPEAIGREIAALALTGLAGHRQSTYPAAE</sequence>
<organism evidence="8 9">
    <name type="scientific">Treponema primitia (strain ATCC BAA-887 / DSM 12427 / ZAS-2)</name>
    <dbReference type="NCBI Taxonomy" id="545694"/>
    <lineage>
        <taxon>Bacteria</taxon>
        <taxon>Pseudomonadati</taxon>
        <taxon>Spirochaetota</taxon>
        <taxon>Spirochaetia</taxon>
        <taxon>Spirochaetales</taxon>
        <taxon>Treponemataceae</taxon>
        <taxon>Treponema</taxon>
    </lineage>
</organism>
<accession>F5YN86</accession>
<dbReference type="GO" id="GO:0000287">
    <property type="term" value="F:magnesium ion binding"/>
    <property type="evidence" value="ECO:0007669"/>
    <property type="project" value="UniProtKB-UniRule"/>
</dbReference>
<dbReference type="HAMAP" id="MF_00109">
    <property type="entry name" value="Shikimate_kinase"/>
    <property type="match status" value="1"/>
</dbReference>
<comment type="cofactor">
    <cofactor evidence="7">
        <name>Mg(2+)</name>
        <dbReference type="ChEBI" id="CHEBI:18420"/>
    </cofactor>
    <text evidence="7">Binds 1 Mg(2+) ion per subunit.</text>
</comment>
<keyword evidence="5 7" id="KW-0067">ATP-binding</keyword>
<dbReference type="SUPFAM" id="SSF52540">
    <property type="entry name" value="P-loop containing nucleoside triphosphate hydrolases"/>
    <property type="match status" value="1"/>
</dbReference>
<dbReference type="HOGENOM" id="CLU_057607_4_2_12"/>
<dbReference type="OrthoDB" id="359948at2"/>
<keyword evidence="1 7" id="KW-0028">Amino-acid biosynthesis</keyword>
<name>F5YN86_TREPZ</name>
<comment type="catalytic activity">
    <reaction evidence="7">
        <text>shikimate + ATP = 3-phosphoshikimate + ADP + H(+)</text>
        <dbReference type="Rhea" id="RHEA:13121"/>
        <dbReference type="ChEBI" id="CHEBI:15378"/>
        <dbReference type="ChEBI" id="CHEBI:30616"/>
        <dbReference type="ChEBI" id="CHEBI:36208"/>
        <dbReference type="ChEBI" id="CHEBI:145989"/>
        <dbReference type="ChEBI" id="CHEBI:456216"/>
        <dbReference type="EC" id="2.7.1.71"/>
    </reaction>
</comment>
<comment type="caution">
    <text evidence="7">Lacks conserved residue(s) required for the propagation of feature annotation.</text>
</comment>
<keyword evidence="9" id="KW-1185">Reference proteome</keyword>
<feature type="binding site" evidence="7">
    <location>
        <begin position="21"/>
        <end position="26"/>
    </location>
    <ligand>
        <name>ATP</name>
        <dbReference type="ChEBI" id="CHEBI:30616"/>
    </ligand>
</feature>
<protein>
    <recommendedName>
        <fullName evidence="7">Shikimate kinase</fullName>
        <shortName evidence="7">SK</shortName>
        <ecNumber evidence="7">2.7.1.71</ecNumber>
    </recommendedName>
</protein>
<feature type="binding site" evidence="7">
    <location>
        <position position="99"/>
    </location>
    <ligand>
        <name>substrate</name>
    </ligand>
</feature>
<gene>
    <name evidence="7 8" type="primary">aroK</name>
    <name evidence="8" type="ordered locus">TREPR_0117</name>
</gene>
<dbReference type="Proteomes" id="UP000009223">
    <property type="component" value="Chromosome"/>
</dbReference>